<accession>A0A833RCX4</accession>
<evidence type="ECO:0000256" key="1">
    <source>
        <dbReference type="ARBA" id="ARBA00004123"/>
    </source>
</evidence>
<dbReference type="EMBL" id="SWLB01000008">
    <property type="protein sequence ID" value="KAF3335977.1"/>
    <property type="molecule type" value="Genomic_DNA"/>
</dbReference>
<dbReference type="Proteomes" id="UP000623129">
    <property type="component" value="Unassembled WGS sequence"/>
</dbReference>
<dbReference type="GO" id="GO:0005634">
    <property type="term" value="C:nucleus"/>
    <property type="evidence" value="ECO:0007669"/>
    <property type="project" value="UniProtKB-SubCell"/>
</dbReference>
<dbReference type="InterPro" id="IPR009057">
    <property type="entry name" value="Homeodomain-like_sf"/>
</dbReference>
<dbReference type="SUPFAM" id="SSF46689">
    <property type="entry name" value="Homeodomain-like"/>
    <property type="match status" value="1"/>
</dbReference>
<keyword evidence="11" id="KW-1185">Reference proteome</keyword>
<organism evidence="10 11">
    <name type="scientific">Carex littledalei</name>
    <dbReference type="NCBI Taxonomy" id="544730"/>
    <lineage>
        <taxon>Eukaryota</taxon>
        <taxon>Viridiplantae</taxon>
        <taxon>Streptophyta</taxon>
        <taxon>Embryophyta</taxon>
        <taxon>Tracheophyta</taxon>
        <taxon>Spermatophyta</taxon>
        <taxon>Magnoliopsida</taxon>
        <taxon>Liliopsida</taxon>
        <taxon>Poales</taxon>
        <taxon>Cyperaceae</taxon>
        <taxon>Cyperoideae</taxon>
        <taxon>Cariceae</taxon>
        <taxon>Carex</taxon>
        <taxon>Carex subgen. Euthyceras</taxon>
    </lineage>
</organism>
<evidence type="ECO:0000256" key="6">
    <source>
        <dbReference type="ARBA" id="ARBA00023242"/>
    </source>
</evidence>
<evidence type="ECO:0000259" key="8">
    <source>
        <dbReference type="PROSITE" id="PS50090"/>
    </source>
</evidence>
<feature type="compositionally biased region" description="Basic and acidic residues" evidence="7">
    <location>
        <begin position="120"/>
        <end position="132"/>
    </location>
</feature>
<proteinExistence type="predicted"/>
<feature type="domain" description="Myb-like" evidence="8">
    <location>
        <begin position="11"/>
        <end position="63"/>
    </location>
</feature>
<evidence type="ECO:0000313" key="10">
    <source>
        <dbReference type="EMBL" id="KAF3335977.1"/>
    </source>
</evidence>
<feature type="domain" description="Myb-like" evidence="8">
    <location>
        <begin position="64"/>
        <end position="114"/>
    </location>
</feature>
<gene>
    <name evidence="10" type="ORF">FCM35_KLT20484</name>
</gene>
<evidence type="ECO:0000259" key="9">
    <source>
        <dbReference type="PROSITE" id="PS51294"/>
    </source>
</evidence>
<dbReference type="Gene3D" id="1.10.10.60">
    <property type="entry name" value="Homeodomain-like"/>
    <property type="match status" value="2"/>
</dbReference>
<feature type="region of interest" description="Disordered" evidence="7">
    <location>
        <begin position="120"/>
        <end position="191"/>
    </location>
</feature>
<dbReference type="AlphaFoldDB" id="A0A833RCX4"/>
<dbReference type="OrthoDB" id="2143914at2759"/>
<dbReference type="PROSITE" id="PS51294">
    <property type="entry name" value="HTH_MYB"/>
    <property type="match status" value="2"/>
</dbReference>
<name>A0A833RCX4_9POAL</name>
<dbReference type="CDD" id="cd00167">
    <property type="entry name" value="SANT"/>
    <property type="match status" value="2"/>
</dbReference>
<dbReference type="PROSITE" id="PS50090">
    <property type="entry name" value="MYB_LIKE"/>
    <property type="match status" value="2"/>
</dbReference>
<comment type="subcellular location">
    <subcellularLocation>
        <location evidence="1">Nucleus</location>
    </subcellularLocation>
</comment>
<evidence type="ECO:0000256" key="7">
    <source>
        <dbReference type="SAM" id="MobiDB-lite"/>
    </source>
</evidence>
<evidence type="ECO:0000313" key="11">
    <source>
        <dbReference type="Proteomes" id="UP000623129"/>
    </source>
</evidence>
<protein>
    <submittedName>
        <fullName evidence="10">Myb-related protein Zm1-like protein</fullName>
    </submittedName>
</protein>
<dbReference type="PANTHER" id="PTHR10641">
    <property type="entry name" value="MYB FAMILY TRANSCRIPTION FACTOR"/>
    <property type="match status" value="1"/>
</dbReference>
<dbReference type="PANTHER" id="PTHR10641:SF1103">
    <property type="entry name" value="TRANSCRIPTION FACTOR MYB72"/>
    <property type="match status" value="1"/>
</dbReference>
<evidence type="ECO:0000256" key="2">
    <source>
        <dbReference type="ARBA" id="ARBA00022737"/>
    </source>
</evidence>
<reference evidence="10" key="1">
    <citation type="submission" date="2020-01" db="EMBL/GenBank/DDBJ databases">
        <title>Genome sequence of Kobresia littledalei, the first chromosome-level genome in the family Cyperaceae.</title>
        <authorList>
            <person name="Qu G."/>
        </authorList>
    </citation>
    <scope>NUCLEOTIDE SEQUENCE</scope>
    <source>
        <strain evidence="10">C.B.Clarke</strain>
        <tissue evidence="10">Leaf</tissue>
    </source>
</reference>
<sequence>MGKGRAPCCDKVGLNKGTWTPEEDLRLIAHIQRYGHANWRALPKKAGLLRCGKSCRLRWINYLRPDIKLGHFTEQEEEIIIKLHALLGNKWSKIASHLPGRTDNEIKNVWNTYLKKKLRSREQEEGEHKTTDKPNSSLNESYCNSDQLQLQNRENDKDPTSDTTEVQMERKDDKSELEVQPKSNSSALSRCSSSLSFATVENCRGEENGYEFFKIPEMTIEPEIWSMIEEDDHGESLAVEKNTTTNETRDWLESLEIELGLCDPQDENQETLVRDDTGLKEGNDLCIDDFQIEPASPLLLEYLYDVNIECSYVD</sequence>
<evidence type="ECO:0000256" key="4">
    <source>
        <dbReference type="ARBA" id="ARBA00023125"/>
    </source>
</evidence>
<evidence type="ECO:0000256" key="5">
    <source>
        <dbReference type="ARBA" id="ARBA00023163"/>
    </source>
</evidence>
<dbReference type="Pfam" id="PF00249">
    <property type="entry name" value="Myb_DNA-binding"/>
    <property type="match status" value="2"/>
</dbReference>
<keyword evidence="2" id="KW-0677">Repeat</keyword>
<dbReference type="SMART" id="SM00717">
    <property type="entry name" value="SANT"/>
    <property type="match status" value="2"/>
</dbReference>
<evidence type="ECO:0000256" key="3">
    <source>
        <dbReference type="ARBA" id="ARBA00023015"/>
    </source>
</evidence>
<dbReference type="InterPro" id="IPR001005">
    <property type="entry name" value="SANT/Myb"/>
</dbReference>
<dbReference type="FunFam" id="1.10.10.60:FF:000001">
    <property type="entry name" value="MYB-related transcription factor"/>
    <property type="match status" value="1"/>
</dbReference>
<keyword evidence="4" id="KW-0238">DNA-binding</keyword>
<keyword evidence="5" id="KW-0804">Transcription</keyword>
<feature type="domain" description="HTH myb-type" evidence="9">
    <location>
        <begin position="11"/>
        <end position="63"/>
    </location>
</feature>
<feature type="domain" description="HTH myb-type" evidence="9">
    <location>
        <begin position="64"/>
        <end position="118"/>
    </location>
</feature>
<feature type="compositionally biased region" description="Polar residues" evidence="7">
    <location>
        <begin position="133"/>
        <end position="152"/>
    </location>
</feature>
<dbReference type="GO" id="GO:0003677">
    <property type="term" value="F:DNA binding"/>
    <property type="evidence" value="ECO:0007669"/>
    <property type="project" value="UniProtKB-KW"/>
</dbReference>
<dbReference type="InterPro" id="IPR017930">
    <property type="entry name" value="Myb_dom"/>
</dbReference>
<keyword evidence="3" id="KW-0805">Transcription regulation</keyword>
<dbReference type="InterPro" id="IPR015495">
    <property type="entry name" value="Myb_TF_plants"/>
</dbReference>
<feature type="compositionally biased region" description="Basic and acidic residues" evidence="7">
    <location>
        <begin position="167"/>
        <end position="179"/>
    </location>
</feature>
<comment type="caution">
    <text evidence="10">The sequence shown here is derived from an EMBL/GenBank/DDBJ whole genome shotgun (WGS) entry which is preliminary data.</text>
</comment>
<keyword evidence="6" id="KW-0539">Nucleus</keyword>